<comment type="caution">
    <text evidence="1">The sequence shown here is derived from an EMBL/GenBank/DDBJ whole genome shotgun (WGS) entry which is preliminary data.</text>
</comment>
<dbReference type="SUPFAM" id="SSF53187">
    <property type="entry name" value="Zn-dependent exopeptidases"/>
    <property type="match status" value="1"/>
</dbReference>
<reference evidence="1" key="1">
    <citation type="submission" date="2021-04" db="EMBL/GenBank/DDBJ databases">
        <title>Sinoanaerobacter chloroacetimidivorans sp. nov., an obligate anaerobic bacterium isolated from anaerobic sludge.</title>
        <authorList>
            <person name="Bao Y."/>
        </authorList>
    </citation>
    <scope>NUCLEOTIDE SEQUENCE</scope>
    <source>
        <strain evidence="1">BAD-6</strain>
    </source>
</reference>
<protein>
    <submittedName>
        <fullName evidence="1">N-acetylmuramoyl-L-alanine amidase</fullName>
        <ecNumber evidence="1">3.5.1.28</ecNumber>
    </submittedName>
</protein>
<dbReference type="AlphaFoldDB" id="A0A8J7W436"/>
<organism evidence="1 2">
    <name type="scientific">Sinanaerobacter chloroacetimidivorans</name>
    <dbReference type="NCBI Taxonomy" id="2818044"/>
    <lineage>
        <taxon>Bacteria</taxon>
        <taxon>Bacillati</taxon>
        <taxon>Bacillota</taxon>
        <taxon>Clostridia</taxon>
        <taxon>Peptostreptococcales</taxon>
        <taxon>Anaerovoracaceae</taxon>
        <taxon>Sinanaerobacter</taxon>
    </lineage>
</organism>
<reference evidence="1" key="2">
    <citation type="submission" date="2021-04" db="EMBL/GenBank/DDBJ databases">
        <authorList>
            <person name="Liu J."/>
        </authorList>
    </citation>
    <scope>NUCLEOTIDE SEQUENCE</scope>
    <source>
        <strain evidence="1">BAD-6</strain>
    </source>
</reference>
<keyword evidence="1" id="KW-0378">Hydrolase</keyword>
<dbReference type="Gene3D" id="3.40.630.40">
    <property type="entry name" value="Zn-dependent exopeptidases"/>
    <property type="match status" value="1"/>
</dbReference>
<gene>
    <name evidence="1" type="ORF">KCX82_12855</name>
</gene>
<evidence type="ECO:0000313" key="1">
    <source>
        <dbReference type="EMBL" id="MBR0598773.1"/>
    </source>
</evidence>
<sequence>MPRVYLNPSNREIPLINGGTEEYYMNLIADAMVPYLRANGIEFSRSNPGDSLSEIIEDANAGYYDLFLGLKTNEAPEELAGEIQGPEIYFFAYDLRSHTAAEIIANNLKAIYPRPNLVLTVPSKTMMELVYTDAVATVADLGYRDNAEEVQWIKDNIQPIARQLVLSLTEYFNIPFTELPNFYNPVTRT</sequence>
<proteinExistence type="predicted"/>
<dbReference type="GO" id="GO:0009253">
    <property type="term" value="P:peptidoglycan catabolic process"/>
    <property type="evidence" value="ECO:0007669"/>
    <property type="project" value="InterPro"/>
</dbReference>
<accession>A0A8J7W436</accession>
<evidence type="ECO:0000313" key="2">
    <source>
        <dbReference type="Proteomes" id="UP000675664"/>
    </source>
</evidence>
<dbReference type="RefSeq" id="WP_227018900.1">
    <property type="nucleotide sequence ID" value="NZ_JAGSND010000008.1"/>
</dbReference>
<dbReference type="EC" id="3.5.1.28" evidence="1"/>
<dbReference type="EMBL" id="JAGSND010000008">
    <property type="protein sequence ID" value="MBR0598773.1"/>
    <property type="molecule type" value="Genomic_DNA"/>
</dbReference>
<name>A0A8J7W436_9FIRM</name>
<keyword evidence="2" id="KW-1185">Reference proteome</keyword>
<dbReference type="Proteomes" id="UP000675664">
    <property type="component" value="Unassembled WGS sequence"/>
</dbReference>
<dbReference type="GO" id="GO:0008745">
    <property type="term" value="F:N-acetylmuramoyl-L-alanine amidase activity"/>
    <property type="evidence" value="ECO:0007669"/>
    <property type="project" value="UniProtKB-EC"/>
</dbReference>